<reference evidence="3" key="1">
    <citation type="journal article" date="2017" name="Nat. Commun.">
        <title>The asparagus genome sheds light on the origin and evolution of a young Y chromosome.</title>
        <authorList>
            <person name="Harkess A."/>
            <person name="Zhou J."/>
            <person name="Xu C."/>
            <person name="Bowers J.E."/>
            <person name="Van der Hulst R."/>
            <person name="Ayyampalayam S."/>
            <person name="Mercati F."/>
            <person name="Riccardi P."/>
            <person name="McKain M.R."/>
            <person name="Kakrana A."/>
            <person name="Tang H."/>
            <person name="Ray J."/>
            <person name="Groenendijk J."/>
            <person name="Arikit S."/>
            <person name="Mathioni S.M."/>
            <person name="Nakano M."/>
            <person name="Shan H."/>
            <person name="Telgmann-Rauber A."/>
            <person name="Kanno A."/>
            <person name="Yue Z."/>
            <person name="Chen H."/>
            <person name="Li W."/>
            <person name="Chen Y."/>
            <person name="Xu X."/>
            <person name="Zhang Y."/>
            <person name="Luo S."/>
            <person name="Chen H."/>
            <person name="Gao J."/>
            <person name="Mao Z."/>
            <person name="Pires J.C."/>
            <person name="Luo M."/>
            <person name="Kudrna D."/>
            <person name="Wing R.A."/>
            <person name="Meyers B.C."/>
            <person name="Yi K."/>
            <person name="Kong H."/>
            <person name="Lavrijsen P."/>
            <person name="Sunseri F."/>
            <person name="Falavigna A."/>
            <person name="Ye Y."/>
            <person name="Leebens-Mack J.H."/>
            <person name="Chen G."/>
        </authorList>
    </citation>
    <scope>NUCLEOTIDE SEQUENCE [LARGE SCALE GENOMIC DNA]</scope>
    <source>
        <strain evidence="3">cv. DH0086</strain>
    </source>
</reference>
<accession>A0A5P1FPP8</accession>
<gene>
    <name evidence="2" type="ORF">A4U43_C01F12750</name>
</gene>
<feature type="region of interest" description="Disordered" evidence="1">
    <location>
        <begin position="1"/>
        <end position="28"/>
    </location>
</feature>
<evidence type="ECO:0000313" key="2">
    <source>
        <dbReference type="EMBL" id="ONK80004.1"/>
    </source>
</evidence>
<feature type="compositionally biased region" description="Polar residues" evidence="1">
    <location>
        <begin position="1"/>
        <end position="15"/>
    </location>
</feature>
<evidence type="ECO:0000313" key="3">
    <source>
        <dbReference type="Proteomes" id="UP000243459"/>
    </source>
</evidence>
<name>A0A5P1FPP8_ASPOF</name>
<keyword evidence="3" id="KW-1185">Reference proteome</keyword>
<proteinExistence type="predicted"/>
<dbReference type="Proteomes" id="UP000243459">
    <property type="component" value="Chromosome 1"/>
</dbReference>
<sequence length="119" mass="13516">MSSNFVRSNSRSMSLIEQRRASLKSPWHRRQATWSERDYFTSVKDKWRNMSVSFSGQGSREKSRTPKPKALPPVPVSSSGPPALILPKDDGVSVAMDVTGNSQDKPIFILQIYIQNRHR</sequence>
<protein>
    <submittedName>
        <fullName evidence="2">Uncharacterized protein</fullName>
    </submittedName>
</protein>
<organism evidence="2 3">
    <name type="scientific">Asparagus officinalis</name>
    <name type="common">Garden asparagus</name>
    <dbReference type="NCBI Taxonomy" id="4686"/>
    <lineage>
        <taxon>Eukaryota</taxon>
        <taxon>Viridiplantae</taxon>
        <taxon>Streptophyta</taxon>
        <taxon>Embryophyta</taxon>
        <taxon>Tracheophyta</taxon>
        <taxon>Spermatophyta</taxon>
        <taxon>Magnoliopsida</taxon>
        <taxon>Liliopsida</taxon>
        <taxon>Asparagales</taxon>
        <taxon>Asparagaceae</taxon>
        <taxon>Asparagoideae</taxon>
        <taxon>Asparagus</taxon>
    </lineage>
</organism>
<dbReference type="AlphaFoldDB" id="A0A5P1FPP8"/>
<dbReference type="Gramene" id="ONK80004">
    <property type="protein sequence ID" value="ONK80004"/>
    <property type="gene ID" value="A4U43_C01F12750"/>
</dbReference>
<dbReference type="EMBL" id="CM007381">
    <property type="protein sequence ID" value="ONK80004.1"/>
    <property type="molecule type" value="Genomic_DNA"/>
</dbReference>
<feature type="region of interest" description="Disordered" evidence="1">
    <location>
        <begin position="51"/>
        <end position="85"/>
    </location>
</feature>
<evidence type="ECO:0000256" key="1">
    <source>
        <dbReference type="SAM" id="MobiDB-lite"/>
    </source>
</evidence>